<name>A0A8S1RRC4_9CILI</name>
<accession>A0A8S1RRC4</accession>
<keyword evidence="2" id="KW-1185">Reference proteome</keyword>
<proteinExistence type="predicted"/>
<dbReference type="Proteomes" id="UP000692954">
    <property type="component" value="Unassembled WGS sequence"/>
</dbReference>
<protein>
    <submittedName>
        <fullName evidence="1">Uncharacterized protein</fullName>
    </submittedName>
</protein>
<organism evidence="1 2">
    <name type="scientific">Paramecium sonneborni</name>
    <dbReference type="NCBI Taxonomy" id="65129"/>
    <lineage>
        <taxon>Eukaryota</taxon>
        <taxon>Sar</taxon>
        <taxon>Alveolata</taxon>
        <taxon>Ciliophora</taxon>
        <taxon>Intramacronucleata</taxon>
        <taxon>Oligohymenophorea</taxon>
        <taxon>Peniculida</taxon>
        <taxon>Parameciidae</taxon>
        <taxon>Paramecium</taxon>
    </lineage>
</organism>
<gene>
    <name evidence="1" type="ORF">PSON_ATCC_30995.1.T2360023</name>
</gene>
<evidence type="ECO:0000313" key="2">
    <source>
        <dbReference type="Proteomes" id="UP000692954"/>
    </source>
</evidence>
<dbReference type="AlphaFoldDB" id="A0A8S1RRC4"/>
<dbReference type="EMBL" id="CAJJDN010000236">
    <property type="protein sequence ID" value="CAD8129659.1"/>
    <property type="molecule type" value="Genomic_DNA"/>
</dbReference>
<sequence length="167" mass="19859">MNEGDFNDPALAFYGNVPIELLMQNQEKLNDLNDDIEFQNYKQIAIRANEKFRKTRGSAKKVKTNIDTSLVHPLFKDKIQVEEDTKDMLNQIKNFKSSQSVIEIKKFEQNSKSYPFMKAVFHLKDVQKRKLFLRLNQRNKKIIKYRKFYGLKILYSYIKGSDKKLRI</sequence>
<comment type="caution">
    <text evidence="1">The sequence shown here is derived from an EMBL/GenBank/DDBJ whole genome shotgun (WGS) entry which is preliminary data.</text>
</comment>
<evidence type="ECO:0000313" key="1">
    <source>
        <dbReference type="EMBL" id="CAD8129659.1"/>
    </source>
</evidence>
<dbReference type="OrthoDB" id="10261375at2759"/>
<reference evidence="1" key="1">
    <citation type="submission" date="2021-01" db="EMBL/GenBank/DDBJ databases">
        <authorList>
            <consortium name="Genoscope - CEA"/>
            <person name="William W."/>
        </authorList>
    </citation>
    <scope>NUCLEOTIDE SEQUENCE</scope>
</reference>